<dbReference type="AlphaFoldDB" id="A0A699KI05"/>
<evidence type="ECO:0000256" key="2">
    <source>
        <dbReference type="SAM" id="MobiDB-lite"/>
    </source>
</evidence>
<feature type="non-terminal residue" evidence="3">
    <location>
        <position position="391"/>
    </location>
</feature>
<keyword evidence="1" id="KW-0175">Coiled coil</keyword>
<proteinExistence type="predicted"/>
<dbReference type="EMBL" id="BKCJ010522010">
    <property type="protein sequence ID" value="GFA95798.1"/>
    <property type="molecule type" value="Genomic_DNA"/>
</dbReference>
<reference evidence="3" key="1">
    <citation type="journal article" date="2019" name="Sci. Rep.">
        <title>Draft genome of Tanacetum cinerariifolium, the natural source of mosquito coil.</title>
        <authorList>
            <person name="Yamashiro T."/>
            <person name="Shiraishi A."/>
            <person name="Satake H."/>
            <person name="Nakayama K."/>
        </authorList>
    </citation>
    <scope>NUCLEOTIDE SEQUENCE</scope>
</reference>
<feature type="compositionally biased region" description="Basic and acidic residues" evidence="2">
    <location>
        <begin position="301"/>
        <end position="320"/>
    </location>
</feature>
<evidence type="ECO:0008006" key="4">
    <source>
        <dbReference type="Google" id="ProtNLM"/>
    </source>
</evidence>
<gene>
    <name evidence="3" type="ORF">Tci_667770</name>
</gene>
<feature type="compositionally biased region" description="Polar residues" evidence="2">
    <location>
        <begin position="258"/>
        <end position="298"/>
    </location>
</feature>
<feature type="non-terminal residue" evidence="3">
    <location>
        <position position="1"/>
    </location>
</feature>
<accession>A0A699KI05</accession>
<name>A0A699KI05_TANCI</name>
<feature type="coiled-coil region" evidence="1">
    <location>
        <begin position="136"/>
        <end position="174"/>
    </location>
</feature>
<feature type="coiled-coil region" evidence="1">
    <location>
        <begin position="74"/>
        <end position="108"/>
    </location>
</feature>
<protein>
    <recommendedName>
        <fullName evidence="4">Integrase, catalytic region, zinc finger, CCHC-type, peptidase aspartic, catalytic</fullName>
    </recommendedName>
</protein>
<comment type="caution">
    <text evidence="3">The sequence shown here is derived from an EMBL/GenBank/DDBJ whole genome shotgun (WGS) entry which is preliminary data.</text>
</comment>
<evidence type="ECO:0000256" key="1">
    <source>
        <dbReference type="SAM" id="Coils"/>
    </source>
</evidence>
<feature type="region of interest" description="Disordered" evidence="2">
    <location>
        <begin position="257"/>
        <end position="333"/>
    </location>
</feature>
<organism evidence="3">
    <name type="scientific">Tanacetum cinerariifolium</name>
    <name type="common">Dalmatian daisy</name>
    <name type="synonym">Chrysanthemum cinerariifolium</name>
    <dbReference type="NCBI Taxonomy" id="118510"/>
    <lineage>
        <taxon>Eukaryota</taxon>
        <taxon>Viridiplantae</taxon>
        <taxon>Streptophyta</taxon>
        <taxon>Embryophyta</taxon>
        <taxon>Tracheophyta</taxon>
        <taxon>Spermatophyta</taxon>
        <taxon>Magnoliopsida</taxon>
        <taxon>eudicotyledons</taxon>
        <taxon>Gunneridae</taxon>
        <taxon>Pentapetalae</taxon>
        <taxon>asterids</taxon>
        <taxon>campanulids</taxon>
        <taxon>Asterales</taxon>
        <taxon>Asteraceae</taxon>
        <taxon>Asteroideae</taxon>
        <taxon>Anthemideae</taxon>
        <taxon>Anthemidinae</taxon>
        <taxon>Tanacetum</taxon>
    </lineage>
</organism>
<evidence type="ECO:0000313" key="3">
    <source>
        <dbReference type="EMBL" id="GFA95798.1"/>
    </source>
</evidence>
<sequence>PFKGIQKALTKEIKEMKDIFKELEAEVDQNVVNRKHAEIERKNLLITNDNLIVDCLSKDVFYTETDFVLTVFRFSNMHEAFNAAQKRIANLESENSHLKNKIQNDDHDVQSRGNTIRELLTQKHGDADPIHDLKALDSHNKELHAKVNSLHELNERWRVENEKVKRHYKELKNREVHLDYLKHLKKSIVTLCEIVKEDRVEKPLDISLVSACLYTKHSQELVEYVIGTCPNDFNKEDKQIASTPVTRKNRVTFMDPCETSTNNTLTDVKQQTINKTNEPTIPSTGVKGSTTASGSKPRSNTKKDRTLPAKSDMKKVEVRPRNNKSSVKRKNRVDSSISYKRTVINSNFNYVCKTYSKCLMSVNHDKCVVKSVKSVAKPPLKVVLQIKQFKQ</sequence>